<evidence type="ECO:0000313" key="2">
    <source>
        <dbReference type="Proteomes" id="UP001499974"/>
    </source>
</evidence>
<reference evidence="2" key="1">
    <citation type="journal article" date="2019" name="Int. J. Syst. Evol. Microbiol.">
        <title>The Global Catalogue of Microorganisms (GCM) 10K type strain sequencing project: providing services to taxonomists for standard genome sequencing and annotation.</title>
        <authorList>
            <consortium name="The Broad Institute Genomics Platform"/>
            <consortium name="The Broad Institute Genome Sequencing Center for Infectious Disease"/>
            <person name="Wu L."/>
            <person name="Ma J."/>
        </authorList>
    </citation>
    <scope>NUCLEOTIDE SEQUENCE [LARGE SCALE GENOMIC DNA]</scope>
    <source>
        <strain evidence="2">JCM 18531</strain>
    </source>
</reference>
<protein>
    <recommendedName>
        <fullName evidence="3">DUF4145 domain-containing protein</fullName>
    </recommendedName>
</protein>
<proteinExistence type="predicted"/>
<organism evidence="1 2">
    <name type="scientific">Nocardioides conyzicola</name>
    <dbReference type="NCBI Taxonomy" id="1651781"/>
    <lineage>
        <taxon>Bacteria</taxon>
        <taxon>Bacillati</taxon>
        <taxon>Actinomycetota</taxon>
        <taxon>Actinomycetes</taxon>
        <taxon>Propionibacteriales</taxon>
        <taxon>Nocardioidaceae</taxon>
        <taxon>Nocardioides</taxon>
    </lineage>
</organism>
<comment type="caution">
    <text evidence="1">The sequence shown here is derived from an EMBL/GenBank/DDBJ whole genome shotgun (WGS) entry which is preliminary data.</text>
</comment>
<evidence type="ECO:0008006" key="3">
    <source>
        <dbReference type="Google" id="ProtNLM"/>
    </source>
</evidence>
<keyword evidence="2" id="KW-1185">Reference proteome</keyword>
<dbReference type="RefSeq" id="WP_345523694.1">
    <property type="nucleotide sequence ID" value="NZ_BAABKM010000004.1"/>
</dbReference>
<dbReference type="Proteomes" id="UP001499974">
    <property type="component" value="Unassembled WGS sequence"/>
</dbReference>
<name>A0ABP8Y191_9ACTN</name>
<dbReference type="EMBL" id="BAABKM010000004">
    <property type="protein sequence ID" value="GAA4718156.1"/>
    <property type="molecule type" value="Genomic_DNA"/>
</dbReference>
<sequence length="139" mass="15330">MLANDVKRDFKALKTARNRTVHYNTDLDTGDARDAALQAIRLLAGIVDMLFNPHGTGPKYVNGPIGRAYVRLEAESDPFIRRFILPASALVSPRFRFVPSGGGGFDIYDDPDYGIDGPALSDEQFADPVRATPQVEYPF</sequence>
<evidence type="ECO:0000313" key="1">
    <source>
        <dbReference type="EMBL" id="GAA4718156.1"/>
    </source>
</evidence>
<gene>
    <name evidence="1" type="ORF">GCM10023349_42580</name>
</gene>
<accession>A0ABP8Y191</accession>